<reference evidence="1 2" key="1">
    <citation type="journal article" date="2012" name="J. Bacteriol.">
        <title>Whole-Genome Sequence of Nocardiopsis alba Strain ATCC BAA-2165, Associated with Honeybees.</title>
        <authorList>
            <person name="Qiao J."/>
            <person name="Chen L."/>
            <person name="Li Y."/>
            <person name="Wang J."/>
            <person name="Zhang W."/>
            <person name="Chen S."/>
        </authorList>
    </citation>
    <scope>NUCLEOTIDE SEQUENCE [LARGE SCALE GENOMIC DNA]</scope>
    <source>
        <strain evidence="2">ATCC BAA-2165 / BE74</strain>
    </source>
</reference>
<dbReference type="HOGENOM" id="CLU_3346447_0_0_11"/>
<name>J7LGV4_NOCAA</name>
<proteinExistence type="predicted"/>
<dbReference type="AlphaFoldDB" id="J7LGV4"/>
<protein>
    <submittedName>
        <fullName evidence="1">Uncharacterized protein</fullName>
    </submittedName>
</protein>
<dbReference type="KEGG" id="nal:B005_0892"/>
<gene>
    <name evidence="1" type="ordered locus">B005_0892</name>
</gene>
<accession>J7LGV4</accession>
<dbReference type="Proteomes" id="UP000003779">
    <property type="component" value="Chromosome"/>
</dbReference>
<evidence type="ECO:0000313" key="2">
    <source>
        <dbReference type="Proteomes" id="UP000003779"/>
    </source>
</evidence>
<reference evidence="2" key="2">
    <citation type="submission" date="2012-08" db="EMBL/GenBank/DDBJ databases">
        <title>Whole-genome sequence of Nocardiopsis alba strain ATCC BAA-2165 associated with honeybees.</title>
        <authorList>
            <person name="Qiao J."/>
            <person name="Chen L."/>
            <person name="Li Y."/>
            <person name="Wang J."/>
            <person name="Zhang W."/>
            <person name="Chen S."/>
        </authorList>
    </citation>
    <scope>NUCLEOTIDE SEQUENCE [LARGE SCALE GENOMIC DNA]</scope>
    <source>
        <strain evidence="2">ATCC BAA-2165 / BE74</strain>
    </source>
</reference>
<sequence>MKGCPGSHLFSNPSSRCPFTRLEITPVTLAEALPRAL</sequence>
<organism evidence="1 2">
    <name type="scientific">Nocardiopsis alba (strain ATCC BAA-2165 / BE74)</name>
    <dbReference type="NCBI Taxonomy" id="1205910"/>
    <lineage>
        <taxon>Bacteria</taxon>
        <taxon>Bacillati</taxon>
        <taxon>Actinomycetota</taxon>
        <taxon>Actinomycetes</taxon>
        <taxon>Streptosporangiales</taxon>
        <taxon>Nocardiopsidaceae</taxon>
        <taxon>Nocardiopsis</taxon>
    </lineage>
</organism>
<dbReference type="EMBL" id="CP003788">
    <property type="protein sequence ID" value="AFR10705.1"/>
    <property type="molecule type" value="Genomic_DNA"/>
</dbReference>
<evidence type="ECO:0000313" key="1">
    <source>
        <dbReference type="EMBL" id="AFR10705.1"/>
    </source>
</evidence>